<name>A0A8T2QC66_CERRI</name>
<reference evidence="1" key="1">
    <citation type="submission" date="2021-08" db="EMBL/GenBank/DDBJ databases">
        <title>WGS assembly of Ceratopteris richardii.</title>
        <authorList>
            <person name="Marchant D.B."/>
            <person name="Chen G."/>
            <person name="Jenkins J."/>
            <person name="Shu S."/>
            <person name="Leebens-Mack J."/>
            <person name="Grimwood J."/>
            <person name="Schmutz J."/>
            <person name="Soltis P."/>
            <person name="Soltis D."/>
            <person name="Chen Z.-H."/>
        </authorList>
    </citation>
    <scope>NUCLEOTIDE SEQUENCE</scope>
    <source>
        <strain evidence="1">Whitten #5841</strain>
        <tissue evidence="1">Leaf</tissue>
    </source>
</reference>
<dbReference type="Proteomes" id="UP000825935">
    <property type="component" value="Chromosome 36"/>
</dbReference>
<proteinExistence type="predicted"/>
<keyword evidence="2" id="KW-1185">Reference proteome</keyword>
<protein>
    <submittedName>
        <fullName evidence="1">Uncharacterized protein</fullName>
    </submittedName>
</protein>
<gene>
    <name evidence="1" type="ORF">KP509_36G029100</name>
</gene>
<evidence type="ECO:0000313" key="2">
    <source>
        <dbReference type="Proteomes" id="UP000825935"/>
    </source>
</evidence>
<sequence>MASRKRDAEGSMFHLIWTGPRRYVQSVKKSIHGSLATDNISTYLETLQITIS</sequence>
<accession>A0A8T2QC66</accession>
<dbReference type="EMBL" id="CM035441">
    <property type="protein sequence ID" value="KAH7281083.1"/>
    <property type="molecule type" value="Genomic_DNA"/>
</dbReference>
<organism evidence="1 2">
    <name type="scientific">Ceratopteris richardii</name>
    <name type="common">Triangle waterfern</name>
    <dbReference type="NCBI Taxonomy" id="49495"/>
    <lineage>
        <taxon>Eukaryota</taxon>
        <taxon>Viridiplantae</taxon>
        <taxon>Streptophyta</taxon>
        <taxon>Embryophyta</taxon>
        <taxon>Tracheophyta</taxon>
        <taxon>Polypodiopsida</taxon>
        <taxon>Polypodiidae</taxon>
        <taxon>Polypodiales</taxon>
        <taxon>Pteridineae</taxon>
        <taxon>Pteridaceae</taxon>
        <taxon>Parkerioideae</taxon>
        <taxon>Ceratopteris</taxon>
    </lineage>
</organism>
<evidence type="ECO:0000313" key="1">
    <source>
        <dbReference type="EMBL" id="KAH7281083.1"/>
    </source>
</evidence>
<dbReference type="AlphaFoldDB" id="A0A8T2QC66"/>
<comment type="caution">
    <text evidence="1">The sequence shown here is derived from an EMBL/GenBank/DDBJ whole genome shotgun (WGS) entry which is preliminary data.</text>
</comment>